<keyword evidence="9" id="KW-1185">Reference proteome</keyword>
<feature type="domain" description="Major facilitator superfamily (MFS) profile" evidence="7">
    <location>
        <begin position="365"/>
        <end position="799"/>
    </location>
</feature>
<sequence length="814" mass="89851">MVTSSPTSQDDSPYSRDSPDDIGSGASPRSGRTGRRQQPQRQRSYPDDIEDDIGPPLVPSNSSPSRQSRDWNRQSQRIAARSPGRHQLPPLFPTHDRGRHGGSGGSHPDAYIEDLDDDGHSPRNPFVDPDAPPPEPAYRRGSRRESQYVDLGMEQRRARSQSRNRRHSRSITSNGSSRGPPRYNSQARTPSRPRHLRRLSEDYEAAYPTQLNSAVPRTPRTARGSMRGGEAFPPLPSSRMSMNMNPAEEDMEDPRVRVLLEALRITTSQEQAVPPLPPNAASMRGSVAQVEMRNLPQGRGRGNSDNSDAERGMSPNEKISDNATWYSTEEIDEKAEPLDKNLVDWDGPDDPACPHNWPMMKKYKTSLILSMFSFIAPFSATMVGPAIDVIGAELNIAPGTEQRLIMGMQVLAAGIGPAFIAPLLEYFGRAPVIKYAHIWHMLWNTACGFATSGPQLLAFRFIGGLGASAPQIIAPGLTADCYPAPIGGRGDAVHAYLPMLGSALAPIFGAAIAEYSDWRWIFWGTSIFSAVAIVLAFAFLEETLHPLLLKQKCDRLRQSTGNQALHTPYQLPGQTHKEWMMKKIALPYLMLICHPTVQLAFGYRAYLFGIMYLFVSTFDRNFVLFYGFDKIGASLNILAFGTGLVLGLHISRYCIDGWSAYFRKKHNTTGHRPEWRLPVNAGAAVLIPPSLILYGWALQNKMHYVVPDLAAFFLAIGLILGFFSLQPYVTESYGAEYAASAHAAGTFMQHLAEFAFPLLGPPIYADLGQGWGSTLLAVVTLSIAIFMPLVLWHFGPALRRASSRGLPVESSARR</sequence>
<dbReference type="Gene3D" id="1.20.1250.20">
    <property type="entry name" value="MFS general substrate transporter like domains"/>
    <property type="match status" value="1"/>
</dbReference>
<keyword evidence="3 6" id="KW-1133">Transmembrane helix</keyword>
<feature type="compositionally biased region" description="Basic residues" evidence="5">
    <location>
        <begin position="158"/>
        <end position="169"/>
    </location>
</feature>
<feature type="transmembrane region" description="Helical" evidence="6">
    <location>
        <begin position="704"/>
        <end position="725"/>
    </location>
</feature>
<dbReference type="InterPro" id="IPR036259">
    <property type="entry name" value="MFS_trans_sf"/>
</dbReference>
<feature type="compositionally biased region" description="Polar residues" evidence="5">
    <location>
        <begin position="171"/>
        <end position="189"/>
    </location>
</feature>
<dbReference type="Pfam" id="PF07690">
    <property type="entry name" value="MFS_1"/>
    <property type="match status" value="1"/>
</dbReference>
<evidence type="ECO:0000256" key="6">
    <source>
        <dbReference type="SAM" id="Phobius"/>
    </source>
</evidence>
<dbReference type="Proteomes" id="UP001446871">
    <property type="component" value="Unassembled WGS sequence"/>
</dbReference>
<dbReference type="EMBL" id="JAQQWM010000006">
    <property type="protein sequence ID" value="KAK8060743.1"/>
    <property type="molecule type" value="Genomic_DNA"/>
</dbReference>
<name>A0ABR1UPB0_9PEZI</name>
<evidence type="ECO:0000313" key="9">
    <source>
        <dbReference type="Proteomes" id="UP001446871"/>
    </source>
</evidence>
<comment type="subcellular location">
    <subcellularLocation>
        <location evidence="1">Membrane</location>
        <topology evidence="1">Multi-pass membrane protein</topology>
    </subcellularLocation>
</comment>
<evidence type="ECO:0000256" key="1">
    <source>
        <dbReference type="ARBA" id="ARBA00004141"/>
    </source>
</evidence>
<feature type="region of interest" description="Disordered" evidence="5">
    <location>
        <begin position="209"/>
        <end position="246"/>
    </location>
</feature>
<organism evidence="8 9">
    <name type="scientific">Apiospora saccharicola</name>
    <dbReference type="NCBI Taxonomy" id="335842"/>
    <lineage>
        <taxon>Eukaryota</taxon>
        <taxon>Fungi</taxon>
        <taxon>Dikarya</taxon>
        <taxon>Ascomycota</taxon>
        <taxon>Pezizomycotina</taxon>
        <taxon>Sordariomycetes</taxon>
        <taxon>Xylariomycetidae</taxon>
        <taxon>Amphisphaeriales</taxon>
        <taxon>Apiosporaceae</taxon>
        <taxon>Apiospora</taxon>
    </lineage>
</organism>
<feature type="region of interest" description="Disordered" evidence="5">
    <location>
        <begin position="1"/>
        <end position="196"/>
    </location>
</feature>
<feature type="compositionally biased region" description="Basic and acidic residues" evidence="5">
    <location>
        <begin position="143"/>
        <end position="157"/>
    </location>
</feature>
<feature type="compositionally biased region" description="Low complexity" evidence="5">
    <location>
        <begin position="27"/>
        <end position="43"/>
    </location>
</feature>
<evidence type="ECO:0000313" key="8">
    <source>
        <dbReference type="EMBL" id="KAK8060743.1"/>
    </source>
</evidence>
<feature type="transmembrane region" description="Helical" evidence="6">
    <location>
        <begin position="588"/>
        <end position="615"/>
    </location>
</feature>
<dbReference type="SUPFAM" id="SSF103473">
    <property type="entry name" value="MFS general substrate transporter"/>
    <property type="match status" value="1"/>
</dbReference>
<dbReference type="PANTHER" id="PTHR23502:SF60">
    <property type="entry name" value="MAJOR FACILITATOR SUPERFAMILY (MFS) PROFILE DOMAIN-CONTAINING PROTEIN-RELATED"/>
    <property type="match status" value="1"/>
</dbReference>
<feature type="transmembrane region" description="Helical" evidence="6">
    <location>
        <begin position="635"/>
        <end position="655"/>
    </location>
</feature>
<evidence type="ECO:0000256" key="2">
    <source>
        <dbReference type="ARBA" id="ARBA00022692"/>
    </source>
</evidence>
<accession>A0ABR1UPB0</accession>
<comment type="caution">
    <text evidence="8">The sequence shown here is derived from an EMBL/GenBank/DDBJ whole genome shotgun (WGS) entry which is preliminary data.</text>
</comment>
<protein>
    <submittedName>
        <fullName evidence="8">Efflux pump</fullName>
    </submittedName>
</protein>
<reference evidence="8 9" key="1">
    <citation type="submission" date="2023-01" db="EMBL/GenBank/DDBJ databases">
        <title>Analysis of 21 Apiospora genomes using comparative genomics revels a genus with tremendous synthesis potential of carbohydrate active enzymes and secondary metabolites.</title>
        <authorList>
            <person name="Sorensen T."/>
        </authorList>
    </citation>
    <scope>NUCLEOTIDE SEQUENCE [LARGE SCALE GENOMIC DNA]</scope>
    <source>
        <strain evidence="8 9">CBS 83171</strain>
    </source>
</reference>
<feature type="transmembrane region" description="Helical" evidence="6">
    <location>
        <begin position="520"/>
        <end position="540"/>
    </location>
</feature>
<feature type="transmembrane region" description="Helical" evidence="6">
    <location>
        <begin position="675"/>
        <end position="698"/>
    </location>
</feature>
<evidence type="ECO:0000259" key="7">
    <source>
        <dbReference type="PROSITE" id="PS50850"/>
    </source>
</evidence>
<gene>
    <name evidence="8" type="ORF">PG996_010673</name>
</gene>
<dbReference type="PANTHER" id="PTHR23502">
    <property type="entry name" value="MAJOR FACILITATOR SUPERFAMILY"/>
    <property type="match status" value="1"/>
</dbReference>
<dbReference type="InterPro" id="IPR011701">
    <property type="entry name" value="MFS"/>
</dbReference>
<dbReference type="InterPro" id="IPR020846">
    <property type="entry name" value="MFS_dom"/>
</dbReference>
<feature type="region of interest" description="Disordered" evidence="5">
    <location>
        <begin position="294"/>
        <end position="324"/>
    </location>
</feature>
<evidence type="ECO:0000256" key="5">
    <source>
        <dbReference type="SAM" id="MobiDB-lite"/>
    </source>
</evidence>
<proteinExistence type="predicted"/>
<evidence type="ECO:0000256" key="4">
    <source>
        <dbReference type="ARBA" id="ARBA00023136"/>
    </source>
</evidence>
<feature type="transmembrane region" description="Helical" evidence="6">
    <location>
        <begin position="771"/>
        <end position="794"/>
    </location>
</feature>
<keyword evidence="2 6" id="KW-0812">Transmembrane</keyword>
<evidence type="ECO:0000256" key="3">
    <source>
        <dbReference type="ARBA" id="ARBA00022989"/>
    </source>
</evidence>
<keyword evidence="4 6" id="KW-0472">Membrane</keyword>
<feature type="transmembrane region" description="Helical" evidence="6">
    <location>
        <begin position="404"/>
        <end position="424"/>
    </location>
</feature>
<feature type="transmembrane region" description="Helical" evidence="6">
    <location>
        <begin position="495"/>
        <end position="514"/>
    </location>
</feature>
<dbReference type="PROSITE" id="PS50850">
    <property type="entry name" value="MFS"/>
    <property type="match status" value="1"/>
</dbReference>
<feature type="transmembrane region" description="Helical" evidence="6">
    <location>
        <begin position="367"/>
        <end position="392"/>
    </location>
</feature>